<dbReference type="AlphaFoldDB" id="A0A8E2EZH8"/>
<evidence type="ECO:0000313" key="4">
    <source>
        <dbReference type="EMBL" id="OCL07406.1"/>
    </source>
</evidence>
<evidence type="ECO:0000259" key="3">
    <source>
        <dbReference type="Pfam" id="PF07859"/>
    </source>
</evidence>
<keyword evidence="1 4" id="KW-0378">Hydrolase</keyword>
<gene>
    <name evidence="4" type="ORF">AOQ84DRAFT_440208</name>
</gene>
<dbReference type="InterPro" id="IPR050300">
    <property type="entry name" value="GDXG_lipolytic_enzyme"/>
</dbReference>
<dbReference type="PANTHER" id="PTHR48081">
    <property type="entry name" value="AB HYDROLASE SUPERFAMILY PROTEIN C4A8.06C"/>
    <property type="match status" value="1"/>
</dbReference>
<organism evidence="4 5">
    <name type="scientific">Glonium stellatum</name>
    <dbReference type="NCBI Taxonomy" id="574774"/>
    <lineage>
        <taxon>Eukaryota</taxon>
        <taxon>Fungi</taxon>
        <taxon>Dikarya</taxon>
        <taxon>Ascomycota</taxon>
        <taxon>Pezizomycotina</taxon>
        <taxon>Dothideomycetes</taxon>
        <taxon>Pleosporomycetidae</taxon>
        <taxon>Gloniales</taxon>
        <taxon>Gloniaceae</taxon>
        <taxon>Glonium</taxon>
    </lineage>
</organism>
<dbReference type="InterPro" id="IPR029058">
    <property type="entry name" value="AB_hydrolase_fold"/>
</dbReference>
<dbReference type="GO" id="GO:0016787">
    <property type="term" value="F:hydrolase activity"/>
    <property type="evidence" value="ECO:0007669"/>
    <property type="project" value="UniProtKB-KW"/>
</dbReference>
<proteinExistence type="predicted"/>
<accession>A0A8E2EZH8</accession>
<feature type="domain" description="Alpha/beta hydrolase fold-3" evidence="3">
    <location>
        <begin position="39"/>
        <end position="248"/>
    </location>
</feature>
<name>A0A8E2EZH8_9PEZI</name>
<dbReference type="Pfam" id="PF07859">
    <property type="entry name" value="Abhydrolase_3"/>
    <property type="match status" value="1"/>
</dbReference>
<evidence type="ECO:0000313" key="5">
    <source>
        <dbReference type="Proteomes" id="UP000250140"/>
    </source>
</evidence>
<dbReference type="Gene3D" id="3.40.50.1820">
    <property type="entry name" value="alpha/beta hydrolase"/>
    <property type="match status" value="1"/>
</dbReference>
<dbReference type="PANTHER" id="PTHR48081:SF8">
    <property type="entry name" value="ALPHA_BETA HYDROLASE FOLD-3 DOMAIN-CONTAINING PROTEIN-RELATED"/>
    <property type="match status" value="1"/>
</dbReference>
<dbReference type="EMBL" id="KV749881">
    <property type="protein sequence ID" value="OCL07406.1"/>
    <property type="molecule type" value="Genomic_DNA"/>
</dbReference>
<feature type="region of interest" description="Disordered" evidence="2">
    <location>
        <begin position="1"/>
        <end position="20"/>
    </location>
</feature>
<evidence type="ECO:0000256" key="2">
    <source>
        <dbReference type="SAM" id="MobiDB-lite"/>
    </source>
</evidence>
<keyword evidence="5" id="KW-1185">Reference proteome</keyword>
<evidence type="ECO:0000256" key="1">
    <source>
        <dbReference type="ARBA" id="ARBA00022801"/>
    </source>
</evidence>
<dbReference type="InterPro" id="IPR013094">
    <property type="entry name" value="AB_hydrolase_3"/>
</dbReference>
<dbReference type="OrthoDB" id="408631at2759"/>
<dbReference type="SUPFAM" id="SSF53474">
    <property type="entry name" value="alpha/beta-Hydrolases"/>
    <property type="match status" value="1"/>
</dbReference>
<sequence length="272" mass="29796">MLPPPSDAVTTEDVQLPDGGPRVRVYKPKQGGEDLPIGLYIRSGGWMAGSIEGEDHLARNIAERVPMVLVSTSYRLAPENPFLAGLHDCIAAYKWTHANRPNLSTTTTNPIIMGGPSGANLTCAVALSLANDEALKPQGLILACPFAIEPSCLPEEYQEWWHPERYLDAAMLDRKAMGPCVDAYNAPPTKPLWSILLPPSLSTLPPTYLAACTKDPTYDETCILHDRLEKLGNDSALAVWEGYPHFFWVLPMLGKSGEFMAGWAEEVRRLVG</sequence>
<dbReference type="Proteomes" id="UP000250140">
    <property type="component" value="Unassembled WGS sequence"/>
</dbReference>
<protein>
    <submittedName>
        <fullName evidence="4">Alpha/beta-hydrolase</fullName>
    </submittedName>
</protein>
<reference evidence="4 5" key="1">
    <citation type="journal article" date="2016" name="Nat. Commun.">
        <title>Ectomycorrhizal ecology is imprinted in the genome of the dominant symbiotic fungus Cenococcum geophilum.</title>
        <authorList>
            <consortium name="DOE Joint Genome Institute"/>
            <person name="Peter M."/>
            <person name="Kohler A."/>
            <person name="Ohm R.A."/>
            <person name="Kuo A."/>
            <person name="Krutzmann J."/>
            <person name="Morin E."/>
            <person name="Arend M."/>
            <person name="Barry K.W."/>
            <person name="Binder M."/>
            <person name="Choi C."/>
            <person name="Clum A."/>
            <person name="Copeland A."/>
            <person name="Grisel N."/>
            <person name="Haridas S."/>
            <person name="Kipfer T."/>
            <person name="LaButti K."/>
            <person name="Lindquist E."/>
            <person name="Lipzen A."/>
            <person name="Maire R."/>
            <person name="Meier B."/>
            <person name="Mihaltcheva S."/>
            <person name="Molinier V."/>
            <person name="Murat C."/>
            <person name="Poggeler S."/>
            <person name="Quandt C.A."/>
            <person name="Sperisen C."/>
            <person name="Tritt A."/>
            <person name="Tisserant E."/>
            <person name="Crous P.W."/>
            <person name="Henrissat B."/>
            <person name="Nehls U."/>
            <person name="Egli S."/>
            <person name="Spatafora J.W."/>
            <person name="Grigoriev I.V."/>
            <person name="Martin F.M."/>
        </authorList>
    </citation>
    <scope>NUCLEOTIDE SEQUENCE [LARGE SCALE GENOMIC DNA]</scope>
    <source>
        <strain evidence="4 5">CBS 207.34</strain>
    </source>
</reference>